<keyword evidence="2" id="KW-1185">Reference proteome</keyword>
<proteinExistence type="predicted"/>
<name>A0A392SJ10_9FABA</name>
<dbReference type="Proteomes" id="UP000265520">
    <property type="component" value="Unassembled WGS sequence"/>
</dbReference>
<evidence type="ECO:0000313" key="1">
    <source>
        <dbReference type="EMBL" id="MCI48629.1"/>
    </source>
</evidence>
<evidence type="ECO:0000313" key="2">
    <source>
        <dbReference type="Proteomes" id="UP000265520"/>
    </source>
</evidence>
<organism evidence="1 2">
    <name type="scientific">Trifolium medium</name>
    <dbReference type="NCBI Taxonomy" id="97028"/>
    <lineage>
        <taxon>Eukaryota</taxon>
        <taxon>Viridiplantae</taxon>
        <taxon>Streptophyta</taxon>
        <taxon>Embryophyta</taxon>
        <taxon>Tracheophyta</taxon>
        <taxon>Spermatophyta</taxon>
        <taxon>Magnoliopsida</taxon>
        <taxon>eudicotyledons</taxon>
        <taxon>Gunneridae</taxon>
        <taxon>Pentapetalae</taxon>
        <taxon>rosids</taxon>
        <taxon>fabids</taxon>
        <taxon>Fabales</taxon>
        <taxon>Fabaceae</taxon>
        <taxon>Papilionoideae</taxon>
        <taxon>50 kb inversion clade</taxon>
        <taxon>NPAAA clade</taxon>
        <taxon>Hologalegina</taxon>
        <taxon>IRL clade</taxon>
        <taxon>Trifolieae</taxon>
        <taxon>Trifolium</taxon>
    </lineage>
</organism>
<dbReference type="GO" id="GO:0016853">
    <property type="term" value="F:isomerase activity"/>
    <property type="evidence" value="ECO:0007669"/>
    <property type="project" value="UniProtKB-KW"/>
</dbReference>
<accession>A0A392SJ10</accession>
<keyword evidence="1" id="KW-0413">Isomerase</keyword>
<dbReference type="AlphaFoldDB" id="A0A392SJ10"/>
<reference evidence="1 2" key="1">
    <citation type="journal article" date="2018" name="Front. Plant Sci.">
        <title>Red Clover (Trifolium pratense) and Zigzag Clover (T. medium) - A Picture of Genomic Similarities and Differences.</title>
        <authorList>
            <person name="Dluhosova J."/>
            <person name="Istvanek J."/>
            <person name="Nedelnik J."/>
            <person name="Repkova J."/>
        </authorList>
    </citation>
    <scope>NUCLEOTIDE SEQUENCE [LARGE SCALE GENOMIC DNA]</scope>
    <source>
        <strain evidence="2">cv. 10/8</strain>
        <tissue evidence="1">Leaf</tissue>
    </source>
</reference>
<protein>
    <submittedName>
        <fullName evidence="1">1-deoxy-D-xylulose 5-phosphate reductoisomerase chloroplastic-like</fullName>
    </submittedName>
</protein>
<dbReference type="EMBL" id="LXQA010389265">
    <property type="protein sequence ID" value="MCI48629.1"/>
    <property type="molecule type" value="Genomic_DNA"/>
</dbReference>
<feature type="non-terminal residue" evidence="1">
    <location>
        <position position="44"/>
    </location>
</feature>
<comment type="caution">
    <text evidence="1">The sequence shown here is derived from an EMBL/GenBank/DDBJ whole genome shotgun (WGS) entry which is preliminary data.</text>
</comment>
<sequence>MERHSIDKQRDNNCWSLEAPFVLPLAHRNNIKILPADSEHSAIF</sequence>